<keyword evidence="2" id="KW-0479">Metal-binding</keyword>
<sequence length="438" mass="47260">MTGRTGAEEPALEELPGDRLRVRVAGREFVTDAACPHRKGRLVHGQVNARTLRISCPLHHSSFDLTTGCPVGGPAEESLTVHRGGLWPGYYRAEQVWLPASEQLMDWGEDFHELMLGDELRMTAYQAAVSEAVRPGDTVLDLGTGTGILARWALQAGAARVYGIDLNEKVLATAAERLAEAGFADRFIPLAGLSFDLELPERADIVISEIMGNLGDNENFSAILDDARERFLRPGGTMLPRLVDTFLVPVTAESAHAQLTGPGPEDAGGPSAFAALLAARGARDPYSLYYDVILPVSGHLSAPGLLRRYAPGGERTGPGGTPVSYDVPLAFTVQRDGVFTGFKGYFTARLSDTVALDISGDDIAGRTTSDSWKHCYLPVERPVRVRRGDRIAMTFSRRSGRDGSPFGQTYGWQGRILSGSRVVDRFAHSTGPATDLPE</sequence>
<dbReference type="Gene3D" id="2.102.10.10">
    <property type="entry name" value="Rieske [2Fe-2S] iron-sulphur domain"/>
    <property type="match status" value="1"/>
</dbReference>
<organism evidence="6 7">
    <name type="scientific">Streptomyces lavenduligriseus</name>
    <dbReference type="NCBI Taxonomy" id="67315"/>
    <lineage>
        <taxon>Bacteria</taxon>
        <taxon>Bacillati</taxon>
        <taxon>Actinomycetota</taxon>
        <taxon>Actinomycetes</taxon>
        <taxon>Kitasatosporales</taxon>
        <taxon>Streptomycetaceae</taxon>
        <taxon>Streptomyces</taxon>
    </lineage>
</organism>
<protein>
    <submittedName>
        <fullName evidence="6">Methyltransferase domain-containing protein</fullName>
    </submittedName>
</protein>
<dbReference type="Pfam" id="PF13649">
    <property type="entry name" value="Methyltransf_25"/>
    <property type="match status" value="1"/>
</dbReference>
<dbReference type="Gene3D" id="3.40.50.150">
    <property type="entry name" value="Vaccinia Virus protein VP39"/>
    <property type="match status" value="1"/>
</dbReference>
<dbReference type="SUPFAM" id="SSF50022">
    <property type="entry name" value="ISP domain"/>
    <property type="match status" value="1"/>
</dbReference>
<keyword evidence="4" id="KW-0411">Iron-sulfur</keyword>
<keyword evidence="1" id="KW-0001">2Fe-2S</keyword>
<evidence type="ECO:0000256" key="4">
    <source>
        <dbReference type="ARBA" id="ARBA00023014"/>
    </source>
</evidence>
<dbReference type="PROSITE" id="PS51296">
    <property type="entry name" value="RIESKE"/>
    <property type="match status" value="1"/>
</dbReference>
<dbReference type="InterPro" id="IPR025799">
    <property type="entry name" value="Arg_MeTrfase"/>
</dbReference>
<evidence type="ECO:0000313" key="7">
    <source>
        <dbReference type="Proteomes" id="UP001202052"/>
    </source>
</evidence>
<dbReference type="Pfam" id="PF00355">
    <property type="entry name" value="Rieske"/>
    <property type="match status" value="1"/>
</dbReference>
<keyword evidence="6" id="KW-0808">Transferase</keyword>
<dbReference type="Gene3D" id="2.70.160.11">
    <property type="entry name" value="Hnrnp arginine n-methyltransferase1"/>
    <property type="match status" value="1"/>
</dbReference>
<feature type="domain" description="Rieske" evidence="5">
    <location>
        <begin position="22"/>
        <end position="93"/>
    </location>
</feature>
<evidence type="ECO:0000256" key="2">
    <source>
        <dbReference type="ARBA" id="ARBA00022723"/>
    </source>
</evidence>
<dbReference type="GO" id="GO:0008168">
    <property type="term" value="F:methyltransferase activity"/>
    <property type="evidence" value="ECO:0007669"/>
    <property type="project" value="UniProtKB-KW"/>
</dbReference>
<dbReference type="InterPro" id="IPR029063">
    <property type="entry name" value="SAM-dependent_MTases_sf"/>
</dbReference>
<dbReference type="RefSeq" id="WP_249459620.1">
    <property type="nucleotide sequence ID" value="NZ_JAMCCK010000019.1"/>
</dbReference>
<dbReference type="Pfam" id="PF17286">
    <property type="entry name" value="PRMT5_C"/>
    <property type="match status" value="1"/>
</dbReference>
<dbReference type="SUPFAM" id="SSF53335">
    <property type="entry name" value="S-adenosyl-L-methionine-dependent methyltransferases"/>
    <property type="match status" value="1"/>
</dbReference>
<dbReference type="PANTHER" id="PTHR11006:SF53">
    <property type="entry name" value="PROTEIN ARGININE N-METHYLTRANSFERASE 3"/>
    <property type="match status" value="1"/>
</dbReference>
<accession>A0ABT0NV20</accession>
<dbReference type="PROSITE" id="PS51678">
    <property type="entry name" value="SAM_MT_PRMT"/>
    <property type="match status" value="1"/>
</dbReference>
<gene>
    <name evidence="6" type="ORF">M4438_13895</name>
</gene>
<keyword evidence="7" id="KW-1185">Reference proteome</keyword>
<proteinExistence type="predicted"/>
<evidence type="ECO:0000259" key="5">
    <source>
        <dbReference type="PROSITE" id="PS51296"/>
    </source>
</evidence>
<evidence type="ECO:0000313" key="6">
    <source>
        <dbReference type="EMBL" id="MCL3994603.1"/>
    </source>
</evidence>
<dbReference type="PANTHER" id="PTHR11006">
    <property type="entry name" value="PROTEIN ARGININE N-METHYLTRANSFERASE"/>
    <property type="match status" value="1"/>
</dbReference>
<dbReference type="InterPro" id="IPR017941">
    <property type="entry name" value="Rieske_2Fe-2S"/>
</dbReference>
<dbReference type="InterPro" id="IPR041698">
    <property type="entry name" value="Methyltransf_25"/>
</dbReference>
<evidence type="ECO:0000256" key="3">
    <source>
        <dbReference type="ARBA" id="ARBA00023004"/>
    </source>
</evidence>
<dbReference type="CDD" id="cd02440">
    <property type="entry name" value="AdoMet_MTases"/>
    <property type="match status" value="1"/>
</dbReference>
<dbReference type="InterPro" id="IPR036922">
    <property type="entry name" value="Rieske_2Fe-2S_sf"/>
</dbReference>
<reference evidence="6 7" key="1">
    <citation type="submission" date="2022-05" db="EMBL/GenBank/DDBJ databases">
        <title>Genome Resource of Streptomyces lavenduligriseus GA1-1, a Strain with Broad-Spectrum Antifungal Activity against Phytopathogenic Fungi.</title>
        <authorList>
            <person name="Qi D."/>
        </authorList>
    </citation>
    <scope>NUCLEOTIDE SEQUENCE [LARGE SCALE GENOMIC DNA]</scope>
    <source>
        <strain evidence="6 7">GA1-1</strain>
    </source>
</reference>
<keyword evidence="3" id="KW-0408">Iron</keyword>
<dbReference type="EMBL" id="JAMCCK010000019">
    <property type="protein sequence ID" value="MCL3994603.1"/>
    <property type="molecule type" value="Genomic_DNA"/>
</dbReference>
<comment type="caution">
    <text evidence="6">The sequence shown here is derived from an EMBL/GenBank/DDBJ whole genome shotgun (WGS) entry which is preliminary data.</text>
</comment>
<dbReference type="Proteomes" id="UP001202052">
    <property type="component" value="Unassembled WGS sequence"/>
</dbReference>
<name>A0ABT0NV20_9ACTN</name>
<evidence type="ECO:0000256" key="1">
    <source>
        <dbReference type="ARBA" id="ARBA00022714"/>
    </source>
</evidence>
<dbReference type="GO" id="GO:0032259">
    <property type="term" value="P:methylation"/>
    <property type="evidence" value="ECO:0007669"/>
    <property type="project" value="UniProtKB-KW"/>
</dbReference>
<keyword evidence="6" id="KW-0489">Methyltransferase</keyword>
<dbReference type="InterPro" id="IPR035248">
    <property type="entry name" value="PRMT5_C"/>
</dbReference>